<evidence type="ECO:0000313" key="2">
    <source>
        <dbReference type="EMBL" id="OZI48047.1"/>
    </source>
</evidence>
<comment type="caution">
    <text evidence="2">The sequence shown here is derived from an EMBL/GenBank/DDBJ whole genome shotgun (WGS) entry which is preliminary data.</text>
</comment>
<dbReference type="PANTHER" id="PTHR13355:SF11">
    <property type="entry name" value="GLUCOSAMINE 6-PHOSPHATE N-ACETYLTRANSFERASE"/>
    <property type="match status" value="1"/>
</dbReference>
<dbReference type="InterPro" id="IPR039143">
    <property type="entry name" value="GNPNAT1-like"/>
</dbReference>
<dbReference type="CDD" id="cd04301">
    <property type="entry name" value="NAT_SF"/>
    <property type="match status" value="1"/>
</dbReference>
<reference evidence="2 3" key="1">
    <citation type="submission" date="2017-05" db="EMBL/GenBank/DDBJ databases">
        <title>Complete and WGS of Bordetella genogroups.</title>
        <authorList>
            <person name="Spilker T."/>
            <person name="LiPuma J."/>
        </authorList>
    </citation>
    <scope>NUCLEOTIDE SEQUENCE [LARGE SCALE GENOMIC DNA]</scope>
    <source>
        <strain evidence="2 3">AU10456</strain>
    </source>
</reference>
<dbReference type="PANTHER" id="PTHR13355">
    <property type="entry name" value="GLUCOSAMINE 6-PHOSPHATE N-ACETYLTRANSFERASE"/>
    <property type="match status" value="1"/>
</dbReference>
<name>A0A261TFN2_9BORD</name>
<dbReference type="RefSeq" id="WP_094801962.1">
    <property type="nucleotide sequence ID" value="NZ_NEVN01000008.1"/>
</dbReference>
<keyword evidence="2" id="KW-0808">Transferase</keyword>
<protein>
    <submittedName>
        <fullName evidence="2">GNAT family N-acetyltransferase</fullName>
    </submittedName>
</protein>
<dbReference type="SUPFAM" id="SSF55729">
    <property type="entry name" value="Acyl-CoA N-acyltransferases (Nat)"/>
    <property type="match status" value="1"/>
</dbReference>
<organism evidence="2 3">
    <name type="scientific">Bordetella genomosp. 5</name>
    <dbReference type="NCBI Taxonomy" id="1395608"/>
    <lineage>
        <taxon>Bacteria</taxon>
        <taxon>Pseudomonadati</taxon>
        <taxon>Pseudomonadota</taxon>
        <taxon>Betaproteobacteria</taxon>
        <taxon>Burkholderiales</taxon>
        <taxon>Alcaligenaceae</taxon>
        <taxon>Bordetella</taxon>
    </lineage>
</organism>
<dbReference type="AlphaFoldDB" id="A0A261TFN2"/>
<dbReference type="OrthoDB" id="9796171at2"/>
<evidence type="ECO:0000259" key="1">
    <source>
        <dbReference type="PROSITE" id="PS51186"/>
    </source>
</evidence>
<evidence type="ECO:0000313" key="3">
    <source>
        <dbReference type="Proteomes" id="UP000216913"/>
    </source>
</evidence>
<feature type="domain" description="N-acetyltransferase" evidence="1">
    <location>
        <begin position="7"/>
        <end position="145"/>
    </location>
</feature>
<dbReference type="Pfam" id="PF13673">
    <property type="entry name" value="Acetyltransf_10"/>
    <property type="match status" value="1"/>
</dbReference>
<dbReference type="InterPro" id="IPR000182">
    <property type="entry name" value="GNAT_dom"/>
</dbReference>
<proteinExistence type="predicted"/>
<dbReference type="InterPro" id="IPR016181">
    <property type="entry name" value="Acyl_CoA_acyltransferase"/>
</dbReference>
<dbReference type="Proteomes" id="UP000216913">
    <property type="component" value="Unassembled WGS sequence"/>
</dbReference>
<keyword evidence="3" id="KW-1185">Reference proteome</keyword>
<accession>A0A261TFN2</accession>
<dbReference type="GO" id="GO:0004343">
    <property type="term" value="F:glucosamine 6-phosphate N-acetyltransferase activity"/>
    <property type="evidence" value="ECO:0007669"/>
    <property type="project" value="TreeGrafter"/>
</dbReference>
<dbReference type="Gene3D" id="3.40.630.30">
    <property type="match status" value="1"/>
</dbReference>
<sequence length="146" mass="15932">MITPAEVRVVLGTWDRLRDDASAVRFEVFVQEQAVPPEIELDDDDAVSVHAVAYDANDRVLGTGRLLPDGHIGRMAVRKIARGAGVGGQILDALIEQGHGDGHRMLVLHAQSHAKGFYEAHGFQADGDEFMEAGIPHVVMTRELTR</sequence>
<dbReference type="EMBL" id="NEVP01000010">
    <property type="protein sequence ID" value="OZI48047.1"/>
    <property type="molecule type" value="Genomic_DNA"/>
</dbReference>
<dbReference type="PROSITE" id="PS51186">
    <property type="entry name" value="GNAT"/>
    <property type="match status" value="1"/>
</dbReference>
<gene>
    <name evidence="2" type="ORF">CAL25_16840</name>
</gene>